<keyword evidence="3" id="KW-1185">Reference proteome</keyword>
<evidence type="ECO:0000256" key="1">
    <source>
        <dbReference type="SAM" id="SignalP"/>
    </source>
</evidence>
<accession>A0AAW0X0Y9</accession>
<comment type="caution">
    <text evidence="2">The sequence shown here is derived from an EMBL/GenBank/DDBJ whole genome shotgun (WGS) entry which is preliminary data.</text>
</comment>
<sequence>ASGAATMKKATSIVLLILGLSSLVAASANHGDQGQDHHRGGRGHFNAQTMCANSTDEEECHRRVEVCREMHRGSWKKGKTHQELTSCASQLSIRLPQVDSEENYHQQFRNWARANPEMKRRLFACIHQGMFHSDGSINRAAVAEKMKGMLAGQDEPQLLYELNSRVNTCPDSSSRRDFYRCVFRGCATP</sequence>
<feature type="chain" id="PRO_5043553251" evidence="1">
    <location>
        <begin position="27"/>
        <end position="189"/>
    </location>
</feature>
<organism evidence="2 3">
    <name type="scientific">Cherax quadricarinatus</name>
    <name type="common">Australian red claw crayfish</name>
    <dbReference type="NCBI Taxonomy" id="27406"/>
    <lineage>
        <taxon>Eukaryota</taxon>
        <taxon>Metazoa</taxon>
        <taxon>Ecdysozoa</taxon>
        <taxon>Arthropoda</taxon>
        <taxon>Crustacea</taxon>
        <taxon>Multicrustacea</taxon>
        <taxon>Malacostraca</taxon>
        <taxon>Eumalacostraca</taxon>
        <taxon>Eucarida</taxon>
        <taxon>Decapoda</taxon>
        <taxon>Pleocyemata</taxon>
        <taxon>Astacidea</taxon>
        <taxon>Parastacoidea</taxon>
        <taxon>Parastacidae</taxon>
        <taxon>Cherax</taxon>
    </lineage>
</organism>
<proteinExistence type="predicted"/>
<dbReference type="Proteomes" id="UP001445076">
    <property type="component" value="Unassembled WGS sequence"/>
</dbReference>
<dbReference type="AlphaFoldDB" id="A0AAW0X0Y9"/>
<evidence type="ECO:0000313" key="3">
    <source>
        <dbReference type="Proteomes" id="UP001445076"/>
    </source>
</evidence>
<evidence type="ECO:0000313" key="2">
    <source>
        <dbReference type="EMBL" id="KAK8738032.1"/>
    </source>
</evidence>
<gene>
    <name evidence="2" type="ORF">OTU49_004361</name>
</gene>
<dbReference type="EMBL" id="JARKIK010000041">
    <property type="protein sequence ID" value="KAK8738032.1"/>
    <property type="molecule type" value="Genomic_DNA"/>
</dbReference>
<name>A0AAW0X0Y9_CHEQU</name>
<keyword evidence="1" id="KW-0732">Signal</keyword>
<reference evidence="2 3" key="1">
    <citation type="journal article" date="2024" name="BMC Genomics">
        <title>Genome assembly of redclaw crayfish (Cherax quadricarinatus) provides insights into its immune adaptation and hypoxia tolerance.</title>
        <authorList>
            <person name="Liu Z."/>
            <person name="Zheng J."/>
            <person name="Li H."/>
            <person name="Fang K."/>
            <person name="Wang S."/>
            <person name="He J."/>
            <person name="Zhou D."/>
            <person name="Weng S."/>
            <person name="Chi M."/>
            <person name="Gu Z."/>
            <person name="He J."/>
            <person name="Li F."/>
            <person name="Wang M."/>
        </authorList>
    </citation>
    <scope>NUCLEOTIDE SEQUENCE [LARGE SCALE GENOMIC DNA]</scope>
    <source>
        <strain evidence="2">ZL_2023a</strain>
    </source>
</reference>
<protein>
    <submittedName>
        <fullName evidence="2">Uncharacterized protein</fullName>
    </submittedName>
</protein>
<feature type="signal peptide" evidence="1">
    <location>
        <begin position="1"/>
        <end position="26"/>
    </location>
</feature>
<feature type="non-terminal residue" evidence="2">
    <location>
        <position position="1"/>
    </location>
</feature>